<organism evidence="14">
    <name type="scientific">Selaginella moellendorffii</name>
    <name type="common">Spikemoss</name>
    <dbReference type="NCBI Taxonomy" id="88036"/>
    <lineage>
        <taxon>Eukaryota</taxon>
        <taxon>Viridiplantae</taxon>
        <taxon>Streptophyta</taxon>
        <taxon>Embryophyta</taxon>
        <taxon>Tracheophyta</taxon>
        <taxon>Lycopodiopsida</taxon>
        <taxon>Selaginellales</taxon>
        <taxon>Selaginellaceae</taxon>
        <taxon>Selaginella</taxon>
    </lineage>
</organism>
<evidence type="ECO:0000256" key="1">
    <source>
        <dbReference type="ARBA" id="ARBA00004141"/>
    </source>
</evidence>
<evidence type="ECO:0000313" key="13">
    <source>
        <dbReference type="EMBL" id="EFJ20714.1"/>
    </source>
</evidence>
<evidence type="ECO:0000256" key="8">
    <source>
        <dbReference type="ARBA" id="ARBA00023016"/>
    </source>
</evidence>
<dbReference type="KEGG" id="smo:SELMODRAFT_228522"/>
<protein>
    <submittedName>
        <fullName evidence="13">Uncharacterized protein</fullName>
    </submittedName>
</protein>
<dbReference type="FunFam" id="1.50.40.10:FF:000030">
    <property type="entry name" value="Mitochondrial uncoupling protein 5"/>
    <property type="match status" value="1"/>
</dbReference>
<evidence type="ECO:0000313" key="14">
    <source>
        <dbReference type="Proteomes" id="UP000001514"/>
    </source>
</evidence>
<dbReference type="Pfam" id="PF00153">
    <property type="entry name" value="Mito_carr"/>
    <property type="match status" value="3"/>
</dbReference>
<evidence type="ECO:0000256" key="5">
    <source>
        <dbReference type="ARBA" id="ARBA00022692"/>
    </source>
</evidence>
<evidence type="ECO:0000256" key="12">
    <source>
        <dbReference type="RuleBase" id="RU000488"/>
    </source>
</evidence>
<sequence length="301" mass="31563">MGWKAFVEGGAASIVAGSMTHPLDLIKVRMQLPIAAGDSPVAAAAAARTGPLSVGIRVLQKEGAKALFSGVSAAILRQGLYSTTRLGLYDAIKEAWREKRLDPSNADLDLAVHKKFAAGLIAGGIGAAVGNPADVALVRMQGDGRLPVWQRRRYLGVGDALARIARQEGVGSLWTGSGPTIQRAMIVTAAQLTTYDQSKEFLAGRGICREGLATHVGASLVAGFVASVASNPVDVIKTRMMSVGAGDARYSGSLDCAIKTVRGEGAMALYRGFLPTLTRQAPFSVVLFVTLEQIKAILKDF</sequence>
<dbReference type="GO" id="GO:0015116">
    <property type="term" value="F:sulfate transmembrane transporter activity"/>
    <property type="evidence" value="ECO:0000318"/>
    <property type="project" value="GO_Central"/>
</dbReference>
<dbReference type="GO" id="GO:0015729">
    <property type="term" value="P:oxaloacetate transport"/>
    <property type="evidence" value="ECO:0000318"/>
    <property type="project" value="GO_Central"/>
</dbReference>
<dbReference type="GO" id="GO:0015140">
    <property type="term" value="F:malate transmembrane transporter activity"/>
    <property type="evidence" value="ECO:0000318"/>
    <property type="project" value="GO_Central"/>
</dbReference>
<dbReference type="GO" id="GO:0071422">
    <property type="term" value="P:succinate transmembrane transport"/>
    <property type="evidence" value="ECO:0000318"/>
    <property type="project" value="GO_Central"/>
</dbReference>
<dbReference type="Gramene" id="EFJ20714">
    <property type="protein sequence ID" value="EFJ20714"/>
    <property type="gene ID" value="SELMODRAFT_228522"/>
</dbReference>
<dbReference type="InterPro" id="IPR002067">
    <property type="entry name" value="MCP"/>
</dbReference>
<evidence type="ECO:0000256" key="4">
    <source>
        <dbReference type="ARBA" id="ARBA00022448"/>
    </source>
</evidence>
<keyword evidence="8" id="KW-0346">Stress response</keyword>
<gene>
    <name evidence="13" type="ORF">SELMODRAFT_228522</name>
</gene>
<dbReference type="Proteomes" id="UP000001514">
    <property type="component" value="Unassembled WGS sequence"/>
</dbReference>
<dbReference type="InterPro" id="IPR018108">
    <property type="entry name" value="MCP_transmembrane"/>
</dbReference>
<evidence type="ECO:0000256" key="11">
    <source>
        <dbReference type="PROSITE-ProRule" id="PRU00282"/>
    </source>
</evidence>
<dbReference type="eggNOG" id="KOG0759">
    <property type="taxonomic scope" value="Eukaryota"/>
</dbReference>
<dbReference type="GO" id="GO:0005739">
    <property type="term" value="C:mitochondrion"/>
    <property type="evidence" value="ECO:0007669"/>
    <property type="project" value="UniProtKB-SubCell"/>
</dbReference>
<dbReference type="GO" id="GO:0015131">
    <property type="term" value="F:oxaloacetate transmembrane transporter activity"/>
    <property type="evidence" value="ECO:0000318"/>
    <property type="project" value="GO_Central"/>
</dbReference>
<dbReference type="GO" id="GO:0015141">
    <property type="term" value="F:succinate transmembrane transporter activity"/>
    <property type="evidence" value="ECO:0000318"/>
    <property type="project" value="GO_Central"/>
</dbReference>
<evidence type="ECO:0000256" key="7">
    <source>
        <dbReference type="ARBA" id="ARBA00022989"/>
    </source>
</evidence>
<dbReference type="GO" id="GO:0035435">
    <property type="term" value="P:phosphate ion transmembrane transport"/>
    <property type="evidence" value="ECO:0000318"/>
    <property type="project" value="GO_Central"/>
</dbReference>
<dbReference type="HOGENOM" id="CLU_015166_14_1_1"/>
<dbReference type="OMA" id="IMASCGA"/>
<evidence type="ECO:0000256" key="2">
    <source>
        <dbReference type="ARBA" id="ARBA00004173"/>
    </source>
</evidence>
<dbReference type="InParanoid" id="D8S4A2"/>
<dbReference type="Gene3D" id="1.50.40.10">
    <property type="entry name" value="Mitochondrial carrier domain"/>
    <property type="match status" value="1"/>
</dbReference>
<keyword evidence="14" id="KW-1185">Reference proteome</keyword>
<evidence type="ECO:0000256" key="9">
    <source>
        <dbReference type="ARBA" id="ARBA00023128"/>
    </source>
</evidence>
<keyword evidence="7" id="KW-1133">Transmembrane helix</keyword>
<keyword evidence="10 11" id="KW-0472">Membrane</keyword>
<accession>D8S4A2</accession>
<dbReference type="OrthoDB" id="6703404at2759"/>
<dbReference type="GO" id="GO:0015117">
    <property type="term" value="F:thiosulfate transmembrane transporter activity"/>
    <property type="evidence" value="ECO:0000318"/>
    <property type="project" value="GO_Central"/>
</dbReference>
<dbReference type="STRING" id="88036.D8S4A2"/>
<keyword evidence="4 12" id="KW-0813">Transport</keyword>
<evidence type="ECO:0000256" key="3">
    <source>
        <dbReference type="ARBA" id="ARBA00006375"/>
    </source>
</evidence>
<keyword evidence="6" id="KW-0677">Repeat</keyword>
<dbReference type="SUPFAM" id="SSF103506">
    <property type="entry name" value="Mitochondrial carrier"/>
    <property type="match status" value="1"/>
</dbReference>
<dbReference type="InterPro" id="IPR050391">
    <property type="entry name" value="Mito_Metabolite_Transporter"/>
</dbReference>
<feature type="repeat" description="Solcar" evidence="11">
    <location>
        <begin position="4"/>
        <end position="95"/>
    </location>
</feature>
<comment type="similarity">
    <text evidence="3 12">Belongs to the mitochondrial carrier (TC 2.A.29) family.</text>
</comment>
<dbReference type="EMBL" id="GL377601">
    <property type="protein sequence ID" value="EFJ20714.1"/>
    <property type="molecule type" value="Genomic_DNA"/>
</dbReference>
<dbReference type="GO" id="GO:0016020">
    <property type="term" value="C:membrane"/>
    <property type="evidence" value="ECO:0007669"/>
    <property type="project" value="UniProtKB-SubCell"/>
</dbReference>
<keyword evidence="9" id="KW-0496">Mitochondrion</keyword>
<reference evidence="13 14" key="1">
    <citation type="journal article" date="2011" name="Science">
        <title>The Selaginella genome identifies genetic changes associated with the evolution of vascular plants.</title>
        <authorList>
            <person name="Banks J.A."/>
            <person name="Nishiyama T."/>
            <person name="Hasebe M."/>
            <person name="Bowman J.L."/>
            <person name="Gribskov M."/>
            <person name="dePamphilis C."/>
            <person name="Albert V.A."/>
            <person name="Aono N."/>
            <person name="Aoyama T."/>
            <person name="Ambrose B.A."/>
            <person name="Ashton N.W."/>
            <person name="Axtell M.J."/>
            <person name="Barker E."/>
            <person name="Barker M.S."/>
            <person name="Bennetzen J.L."/>
            <person name="Bonawitz N.D."/>
            <person name="Chapple C."/>
            <person name="Cheng C."/>
            <person name="Correa L.G."/>
            <person name="Dacre M."/>
            <person name="DeBarry J."/>
            <person name="Dreyer I."/>
            <person name="Elias M."/>
            <person name="Engstrom E.M."/>
            <person name="Estelle M."/>
            <person name="Feng L."/>
            <person name="Finet C."/>
            <person name="Floyd S.K."/>
            <person name="Frommer W.B."/>
            <person name="Fujita T."/>
            <person name="Gramzow L."/>
            <person name="Gutensohn M."/>
            <person name="Harholt J."/>
            <person name="Hattori M."/>
            <person name="Heyl A."/>
            <person name="Hirai T."/>
            <person name="Hiwatashi Y."/>
            <person name="Ishikawa M."/>
            <person name="Iwata M."/>
            <person name="Karol K.G."/>
            <person name="Koehler B."/>
            <person name="Kolukisaoglu U."/>
            <person name="Kubo M."/>
            <person name="Kurata T."/>
            <person name="Lalonde S."/>
            <person name="Li K."/>
            <person name="Li Y."/>
            <person name="Litt A."/>
            <person name="Lyons E."/>
            <person name="Manning G."/>
            <person name="Maruyama T."/>
            <person name="Michael T.P."/>
            <person name="Mikami K."/>
            <person name="Miyazaki S."/>
            <person name="Morinaga S."/>
            <person name="Murata T."/>
            <person name="Mueller-Roeber B."/>
            <person name="Nelson D.R."/>
            <person name="Obara M."/>
            <person name="Oguri Y."/>
            <person name="Olmstead R.G."/>
            <person name="Onodera N."/>
            <person name="Petersen B.L."/>
            <person name="Pils B."/>
            <person name="Prigge M."/>
            <person name="Rensing S.A."/>
            <person name="Riano-Pachon D.M."/>
            <person name="Roberts A.W."/>
            <person name="Sato Y."/>
            <person name="Scheller H.V."/>
            <person name="Schulz B."/>
            <person name="Schulz C."/>
            <person name="Shakirov E.V."/>
            <person name="Shibagaki N."/>
            <person name="Shinohara N."/>
            <person name="Shippen D.E."/>
            <person name="Soerensen I."/>
            <person name="Sotooka R."/>
            <person name="Sugimoto N."/>
            <person name="Sugita M."/>
            <person name="Sumikawa N."/>
            <person name="Tanurdzic M."/>
            <person name="Theissen G."/>
            <person name="Ulvskov P."/>
            <person name="Wakazuki S."/>
            <person name="Weng J.K."/>
            <person name="Willats W.W."/>
            <person name="Wipf D."/>
            <person name="Wolf P.G."/>
            <person name="Yang L."/>
            <person name="Zimmer A.D."/>
            <person name="Zhu Q."/>
            <person name="Mitros T."/>
            <person name="Hellsten U."/>
            <person name="Loque D."/>
            <person name="Otillar R."/>
            <person name="Salamov A."/>
            <person name="Schmutz J."/>
            <person name="Shapiro H."/>
            <person name="Lindquist E."/>
            <person name="Lucas S."/>
            <person name="Rokhsar D."/>
            <person name="Grigoriev I.V."/>
        </authorList>
    </citation>
    <scope>NUCLEOTIDE SEQUENCE [LARGE SCALE GENOMIC DNA]</scope>
</reference>
<evidence type="ECO:0000256" key="10">
    <source>
        <dbReference type="ARBA" id="ARBA00023136"/>
    </source>
</evidence>
<dbReference type="InterPro" id="IPR023395">
    <property type="entry name" value="MCP_dom_sf"/>
</dbReference>
<dbReference type="PROSITE" id="PS50920">
    <property type="entry name" value="SOLCAR"/>
    <property type="match status" value="3"/>
</dbReference>
<dbReference type="AlphaFoldDB" id="D8S4A2"/>
<dbReference type="GO" id="GO:0006839">
    <property type="term" value="P:mitochondrial transport"/>
    <property type="evidence" value="ECO:0007669"/>
    <property type="project" value="UniProtKB-ARBA"/>
</dbReference>
<evidence type="ECO:0000256" key="6">
    <source>
        <dbReference type="ARBA" id="ARBA00022737"/>
    </source>
</evidence>
<comment type="subcellular location">
    <subcellularLocation>
        <location evidence="1">Membrane</location>
        <topology evidence="1">Multi-pass membrane protein</topology>
    </subcellularLocation>
    <subcellularLocation>
        <location evidence="2">Mitochondrion</location>
    </subcellularLocation>
</comment>
<dbReference type="GO" id="GO:0071423">
    <property type="term" value="P:malate transmembrane transport"/>
    <property type="evidence" value="ECO:0000318"/>
    <property type="project" value="GO_Central"/>
</dbReference>
<proteinExistence type="inferred from homology"/>
<dbReference type="PRINTS" id="PR00784">
    <property type="entry name" value="MTUNCOUPLING"/>
</dbReference>
<keyword evidence="5 11" id="KW-0812">Transmembrane</keyword>
<dbReference type="GO" id="GO:1902358">
    <property type="term" value="P:sulfate transmembrane transport"/>
    <property type="evidence" value="ECO:0000318"/>
    <property type="project" value="GO_Central"/>
</dbReference>
<dbReference type="GO" id="GO:0015709">
    <property type="term" value="P:thiosulfate transport"/>
    <property type="evidence" value="ECO:0000318"/>
    <property type="project" value="GO_Central"/>
</dbReference>
<dbReference type="PANTHER" id="PTHR45618">
    <property type="entry name" value="MITOCHONDRIAL DICARBOXYLATE CARRIER-RELATED"/>
    <property type="match status" value="1"/>
</dbReference>
<feature type="repeat" description="Solcar" evidence="11">
    <location>
        <begin position="210"/>
        <end position="297"/>
    </location>
</feature>
<name>D8S4A2_SELML</name>
<feature type="repeat" description="Solcar" evidence="11">
    <location>
        <begin position="110"/>
        <end position="201"/>
    </location>
</feature>